<proteinExistence type="predicted"/>
<keyword evidence="2" id="KW-1185">Reference proteome</keyword>
<evidence type="ECO:0008006" key="3">
    <source>
        <dbReference type="Google" id="ProtNLM"/>
    </source>
</evidence>
<dbReference type="AlphaFoldDB" id="A0A1F5L611"/>
<sequence length="195" mass="22358">MSKYETALARIDAAHSQDPRQHETPNGPIPYELHYAQKMTNYLETLNPDAGELLRLAIRAQHLRRWEVPRDSYPATKIGYHSWRAGLQRRQAEIVENICLESGYSAEEARRVGEMVKKTDLKKGDADTQTLEDVACLVFLDDQFDRFERELGDEEKMVDILRKTWGKMSERGREEALKISLSDNAVRLVGIALQG</sequence>
<dbReference type="PANTHER" id="PTHR41729">
    <property type="entry name" value="GLUTAMYL-TRNA SYNTHETASE"/>
    <property type="match status" value="1"/>
</dbReference>
<dbReference type="GeneID" id="34580917"/>
<reference evidence="1 2" key="1">
    <citation type="journal article" date="2016" name="Sci. Rep.">
        <title>Penicillium arizonense, a new, genome sequenced fungal species, reveals a high chemical diversity in secreted metabolites.</title>
        <authorList>
            <person name="Grijseels S."/>
            <person name="Nielsen J.C."/>
            <person name="Randelovic M."/>
            <person name="Nielsen J."/>
            <person name="Nielsen K.F."/>
            <person name="Workman M."/>
            <person name="Frisvad J.C."/>
        </authorList>
    </citation>
    <scope>NUCLEOTIDE SEQUENCE [LARGE SCALE GENOMIC DNA]</scope>
    <source>
        <strain evidence="1 2">CBS 141311</strain>
    </source>
</reference>
<protein>
    <recommendedName>
        <fullName evidence="3">Glutamyl-tRNA synthetase</fullName>
    </recommendedName>
</protein>
<evidence type="ECO:0000313" key="2">
    <source>
        <dbReference type="Proteomes" id="UP000177622"/>
    </source>
</evidence>
<accession>A0A1F5L611</accession>
<dbReference type="InterPro" id="IPR025255">
    <property type="entry name" value="DUF4202"/>
</dbReference>
<dbReference type="RefSeq" id="XP_022483962.1">
    <property type="nucleotide sequence ID" value="XM_022636183.1"/>
</dbReference>
<dbReference type="OrthoDB" id="417697at2759"/>
<dbReference type="STRING" id="1835702.A0A1F5L611"/>
<evidence type="ECO:0000313" key="1">
    <source>
        <dbReference type="EMBL" id="OGE48507.1"/>
    </source>
</evidence>
<gene>
    <name evidence="1" type="ORF">PENARI_c028G03253</name>
</gene>
<comment type="caution">
    <text evidence="1">The sequence shown here is derived from an EMBL/GenBank/DDBJ whole genome shotgun (WGS) entry which is preliminary data.</text>
</comment>
<dbReference type="Proteomes" id="UP000177622">
    <property type="component" value="Unassembled WGS sequence"/>
</dbReference>
<name>A0A1F5L611_PENAI</name>
<dbReference type="EMBL" id="LXJU01000028">
    <property type="protein sequence ID" value="OGE48507.1"/>
    <property type="molecule type" value="Genomic_DNA"/>
</dbReference>
<dbReference type="PANTHER" id="PTHR41729:SF1">
    <property type="entry name" value="GLUTAMYL-TRNA SYNTHETASE"/>
    <property type="match status" value="1"/>
</dbReference>
<organism evidence="1 2">
    <name type="scientific">Penicillium arizonense</name>
    <dbReference type="NCBI Taxonomy" id="1835702"/>
    <lineage>
        <taxon>Eukaryota</taxon>
        <taxon>Fungi</taxon>
        <taxon>Dikarya</taxon>
        <taxon>Ascomycota</taxon>
        <taxon>Pezizomycotina</taxon>
        <taxon>Eurotiomycetes</taxon>
        <taxon>Eurotiomycetidae</taxon>
        <taxon>Eurotiales</taxon>
        <taxon>Aspergillaceae</taxon>
        <taxon>Penicillium</taxon>
    </lineage>
</organism>
<dbReference type="Pfam" id="PF13875">
    <property type="entry name" value="DUF4202"/>
    <property type="match status" value="1"/>
</dbReference>